<evidence type="ECO:0000256" key="2">
    <source>
        <dbReference type="ARBA" id="ARBA00009046"/>
    </source>
</evidence>
<evidence type="ECO:0000256" key="7">
    <source>
        <dbReference type="ARBA" id="ARBA00022806"/>
    </source>
</evidence>
<evidence type="ECO:0000256" key="8">
    <source>
        <dbReference type="ARBA" id="ARBA00022840"/>
    </source>
</evidence>
<dbReference type="PROSITE" id="PS51643">
    <property type="entry name" value="HD_CAS3"/>
    <property type="match status" value="1"/>
</dbReference>
<evidence type="ECO:0000256" key="9">
    <source>
        <dbReference type="ARBA" id="ARBA00023118"/>
    </source>
</evidence>
<protein>
    <recommendedName>
        <fullName evidence="11">HD Cas3-type domain-containing protein</fullName>
    </recommendedName>
</protein>
<comment type="caution">
    <text evidence="12">The sequence shown here is derived from an EMBL/GenBank/DDBJ whole genome shotgun (WGS) entry which is preliminary data.</text>
</comment>
<keyword evidence="8" id="KW-0067">ATP-binding</keyword>
<dbReference type="InterPro" id="IPR027417">
    <property type="entry name" value="P-loop_NTPase"/>
</dbReference>
<dbReference type="NCBIfam" id="TIGR01596">
    <property type="entry name" value="cas3_HD"/>
    <property type="match status" value="1"/>
</dbReference>
<keyword evidence="4" id="KW-0479">Metal-binding</keyword>
<dbReference type="GO" id="GO:0004518">
    <property type="term" value="F:nuclease activity"/>
    <property type="evidence" value="ECO:0007669"/>
    <property type="project" value="UniProtKB-KW"/>
</dbReference>
<keyword evidence="6" id="KW-0378">Hydrolase</keyword>
<dbReference type="GO" id="GO:0051607">
    <property type="term" value="P:defense response to virus"/>
    <property type="evidence" value="ECO:0007669"/>
    <property type="project" value="UniProtKB-KW"/>
</dbReference>
<evidence type="ECO:0000256" key="6">
    <source>
        <dbReference type="ARBA" id="ARBA00022801"/>
    </source>
</evidence>
<dbReference type="Pfam" id="PF18019">
    <property type="entry name" value="Cas3_HD"/>
    <property type="match status" value="1"/>
</dbReference>
<comment type="similarity">
    <text evidence="1">In the N-terminal section; belongs to the CRISPR-associated nuclease Cas3-HD family.</text>
</comment>
<evidence type="ECO:0000256" key="10">
    <source>
        <dbReference type="SAM" id="MobiDB-lite"/>
    </source>
</evidence>
<evidence type="ECO:0000256" key="3">
    <source>
        <dbReference type="ARBA" id="ARBA00022722"/>
    </source>
</evidence>
<feature type="domain" description="HD Cas3-type" evidence="11">
    <location>
        <begin position="13"/>
        <end position="182"/>
    </location>
</feature>
<proteinExistence type="inferred from homology"/>
<dbReference type="NCBIfam" id="TIGR01587">
    <property type="entry name" value="cas3_core"/>
    <property type="match status" value="1"/>
</dbReference>
<keyword evidence="9" id="KW-0051">Antiviral defense</keyword>
<evidence type="ECO:0000256" key="4">
    <source>
        <dbReference type="ARBA" id="ARBA00022723"/>
    </source>
</evidence>
<dbReference type="SMART" id="SM00490">
    <property type="entry name" value="HELICc"/>
    <property type="match status" value="1"/>
</dbReference>
<feature type="compositionally biased region" description="Basic and acidic residues" evidence="10">
    <location>
        <begin position="699"/>
        <end position="719"/>
    </location>
</feature>
<dbReference type="Gene3D" id="3.40.50.300">
    <property type="entry name" value="P-loop containing nucleotide triphosphate hydrolases"/>
    <property type="match status" value="2"/>
</dbReference>
<dbReference type="InterPro" id="IPR011545">
    <property type="entry name" value="DEAD/DEAH_box_helicase_dom"/>
</dbReference>
<keyword evidence="3" id="KW-0540">Nuclease</keyword>
<dbReference type="GO" id="GO:0003724">
    <property type="term" value="F:RNA helicase activity"/>
    <property type="evidence" value="ECO:0007669"/>
    <property type="project" value="TreeGrafter"/>
</dbReference>
<organism evidence="12 13">
    <name type="scientific">Marinibacterium profundimaris</name>
    <dbReference type="NCBI Taxonomy" id="1679460"/>
    <lineage>
        <taxon>Bacteria</taxon>
        <taxon>Pseudomonadati</taxon>
        <taxon>Pseudomonadota</taxon>
        <taxon>Alphaproteobacteria</taxon>
        <taxon>Rhodobacterales</taxon>
        <taxon>Paracoccaceae</taxon>
        <taxon>Marinibacterium</taxon>
    </lineage>
</organism>
<evidence type="ECO:0000259" key="11">
    <source>
        <dbReference type="PROSITE" id="PS51643"/>
    </source>
</evidence>
<dbReference type="GO" id="GO:0005524">
    <property type="term" value="F:ATP binding"/>
    <property type="evidence" value="ECO:0007669"/>
    <property type="project" value="UniProtKB-KW"/>
</dbReference>
<dbReference type="PANTHER" id="PTHR47963:SF9">
    <property type="entry name" value="CRISPR-ASSOCIATED ENDONUCLEASE_HELICASE CAS3"/>
    <property type="match status" value="1"/>
</dbReference>
<evidence type="ECO:0000313" key="13">
    <source>
        <dbReference type="Proteomes" id="UP000215377"/>
    </source>
</evidence>
<name>A0A225NBY9_9RHOB</name>
<dbReference type="Pfam" id="PF00270">
    <property type="entry name" value="DEAD"/>
    <property type="match status" value="1"/>
</dbReference>
<dbReference type="GO" id="GO:0046872">
    <property type="term" value="F:metal ion binding"/>
    <property type="evidence" value="ECO:0007669"/>
    <property type="project" value="UniProtKB-KW"/>
</dbReference>
<dbReference type="InterPro" id="IPR006483">
    <property type="entry name" value="CRISPR-assoc_Cas3_HD"/>
</dbReference>
<dbReference type="GO" id="GO:0016787">
    <property type="term" value="F:hydrolase activity"/>
    <property type="evidence" value="ECO:0007669"/>
    <property type="project" value="UniProtKB-KW"/>
</dbReference>
<dbReference type="CDD" id="cd09641">
    <property type="entry name" value="Cas3''_I"/>
    <property type="match status" value="1"/>
</dbReference>
<dbReference type="Proteomes" id="UP000215377">
    <property type="component" value="Unassembled WGS sequence"/>
</dbReference>
<dbReference type="Gene3D" id="1.10.3210.30">
    <property type="match status" value="1"/>
</dbReference>
<dbReference type="InterPro" id="IPR001650">
    <property type="entry name" value="Helicase_C-like"/>
</dbReference>
<evidence type="ECO:0000256" key="1">
    <source>
        <dbReference type="ARBA" id="ARBA00006847"/>
    </source>
</evidence>
<dbReference type="Pfam" id="PF22590">
    <property type="entry name" value="Cas3-like_C_2"/>
    <property type="match status" value="1"/>
</dbReference>
<sequence>MAETWPGKGALSPTEPMHPAVYHMLDVAAVAECLLAPLNLPDSRQQACVLAAALHDLGKISQSFRDMLTNGKPQRHGRHWEATEVLLRDHDALLTCLGPSPRRRAWIHAAIAGHHGRPPQKTGDNLHRLRTAIGTAASQDAAGVIRCFSELWPKADLTRLETTDLQALSWWLPGFIAAADWVGSNAKWFPAVNPGPAAAAYLDAARHRAKAAVWAAGLEVPQPGQGDLLPASPRPMQAAVADLALPDGPVLALIEDGTGSGKTEAALILAHRMIQCGKGRGLYFALPTMATSDAMFARVGPALTALYATAPTLTLAHGRSALSETYRDIAAERARSEDAPGPTEWLMDSRRRALLAAVGVGTIDQALLAVLKTRHAPLRLYGLSSKILIVDEVHEVGEPYMAELLATLLRAHRENGGSAILLTATLPRAQRDMLLAAWGDDLPVAAPYPALTIAGRAPEPVPAMPDLRGPVRVERLATSDAAVEHLVQAVADGAACAWVRNAVDDAIAAVEALRARGVPATLLHARFALCDRMEIQSRALACFGKTGEGRRGQVLVATQVIESSLDLDFDVMLSDLAPMASLIQRAGRLWRHMDLRPAQTRPVPHPVLQVLSPDPSEVKTALWLREVLDRGAWTYPVDQQWRTARALFEAGAIDAPHGLRGLIEAVDGTAAPPVPTVLEQAELERLGDGLARQNMARQNRADLDKDYRSGGADADDRSFPTRLGMDQRTLCLARWEQGQLMPWARVPGRSAAELWSLSEVSANAARFRGLELPDQETPEIAAIKADWPEWRQAETVLCPVDVEGVICAGLRYTEKAGLVIVSPEERG</sequence>
<dbReference type="InterPro" id="IPR050547">
    <property type="entry name" value="DEAD_box_RNA_helicases"/>
</dbReference>
<dbReference type="GO" id="GO:0003723">
    <property type="term" value="F:RNA binding"/>
    <property type="evidence" value="ECO:0007669"/>
    <property type="project" value="TreeGrafter"/>
</dbReference>
<evidence type="ECO:0000256" key="5">
    <source>
        <dbReference type="ARBA" id="ARBA00022741"/>
    </source>
</evidence>
<dbReference type="InterPro" id="IPR054712">
    <property type="entry name" value="Cas3-like_dom"/>
</dbReference>
<dbReference type="InterPro" id="IPR038257">
    <property type="entry name" value="CRISPR-assoc_Cas3_HD_sf"/>
</dbReference>
<keyword evidence="5" id="KW-0547">Nucleotide-binding</keyword>
<dbReference type="AlphaFoldDB" id="A0A225NBY9"/>
<evidence type="ECO:0000313" key="12">
    <source>
        <dbReference type="EMBL" id="OWU68363.1"/>
    </source>
</evidence>
<reference evidence="12 13" key="1">
    <citation type="submission" date="2013-04" db="EMBL/GenBank/DDBJ databases">
        <title>Oceanicola sp. 22II1-22F33 Genome Sequencing.</title>
        <authorList>
            <person name="Lai Q."/>
            <person name="Li G."/>
            <person name="Shao Z."/>
        </authorList>
    </citation>
    <scope>NUCLEOTIDE SEQUENCE [LARGE SCALE GENOMIC DNA]</scope>
    <source>
        <strain evidence="12 13">22II1-22F33</strain>
    </source>
</reference>
<keyword evidence="13" id="KW-1185">Reference proteome</keyword>
<dbReference type="InterPro" id="IPR006474">
    <property type="entry name" value="Helicase_Cas3_CRISPR-ass_core"/>
</dbReference>
<dbReference type="InterPro" id="IPR014001">
    <property type="entry name" value="Helicase_ATP-bd"/>
</dbReference>
<keyword evidence="7" id="KW-0347">Helicase</keyword>
<dbReference type="SUPFAM" id="SSF52540">
    <property type="entry name" value="P-loop containing nucleoside triphosphate hydrolases"/>
    <property type="match status" value="1"/>
</dbReference>
<dbReference type="SUPFAM" id="SSF109604">
    <property type="entry name" value="HD-domain/PDEase-like"/>
    <property type="match status" value="1"/>
</dbReference>
<accession>A0A225NBY9</accession>
<comment type="similarity">
    <text evidence="2">In the central section; belongs to the CRISPR-associated helicase Cas3 family.</text>
</comment>
<gene>
    <name evidence="12" type="ORF">ATO3_24425</name>
</gene>
<dbReference type="EMBL" id="AQQR01000022">
    <property type="protein sequence ID" value="OWU68363.1"/>
    <property type="molecule type" value="Genomic_DNA"/>
</dbReference>
<dbReference type="PANTHER" id="PTHR47963">
    <property type="entry name" value="DEAD-BOX ATP-DEPENDENT RNA HELICASE 47, MITOCHONDRIAL"/>
    <property type="match status" value="1"/>
</dbReference>
<dbReference type="SMART" id="SM00487">
    <property type="entry name" value="DEXDc"/>
    <property type="match status" value="1"/>
</dbReference>
<feature type="region of interest" description="Disordered" evidence="10">
    <location>
        <begin position="693"/>
        <end position="719"/>
    </location>
</feature>